<dbReference type="InterPro" id="IPR036465">
    <property type="entry name" value="vWFA_dom_sf"/>
</dbReference>
<keyword evidence="4" id="KW-1185">Reference proteome</keyword>
<evidence type="ECO:0000259" key="2">
    <source>
        <dbReference type="Pfam" id="PF03731"/>
    </source>
</evidence>
<evidence type="ECO:0000313" key="4">
    <source>
        <dbReference type="Proteomes" id="UP001266305"/>
    </source>
</evidence>
<evidence type="ECO:0000313" key="3">
    <source>
        <dbReference type="EMBL" id="KAK2090046.1"/>
    </source>
</evidence>
<accession>A0ABQ9TZ06</accession>
<dbReference type="PANTHER" id="PTHR12604">
    <property type="entry name" value="KU AUTOANTIGEN DNA HELICASE"/>
    <property type="match status" value="1"/>
</dbReference>
<proteinExistence type="predicted"/>
<dbReference type="Pfam" id="PF03731">
    <property type="entry name" value="Ku_N"/>
    <property type="match status" value="1"/>
</dbReference>
<dbReference type="InterPro" id="IPR005161">
    <property type="entry name" value="Ku_N"/>
</dbReference>
<gene>
    <name evidence="3" type="ORF">P7K49_031302</name>
</gene>
<organism evidence="3 4">
    <name type="scientific">Saguinus oedipus</name>
    <name type="common">Cotton-top tamarin</name>
    <name type="synonym">Oedipomidas oedipus</name>
    <dbReference type="NCBI Taxonomy" id="9490"/>
    <lineage>
        <taxon>Eukaryota</taxon>
        <taxon>Metazoa</taxon>
        <taxon>Chordata</taxon>
        <taxon>Craniata</taxon>
        <taxon>Vertebrata</taxon>
        <taxon>Euteleostomi</taxon>
        <taxon>Mammalia</taxon>
        <taxon>Eutheria</taxon>
        <taxon>Euarchontoglires</taxon>
        <taxon>Primates</taxon>
        <taxon>Haplorrhini</taxon>
        <taxon>Platyrrhini</taxon>
        <taxon>Cebidae</taxon>
        <taxon>Callitrichinae</taxon>
        <taxon>Saguinus</taxon>
    </lineage>
</organism>
<comment type="caution">
    <text evidence="3">The sequence shown here is derived from an EMBL/GenBank/DDBJ whole genome shotgun (WGS) entry which is preliminary data.</text>
</comment>
<dbReference type="PANTHER" id="PTHR12604:SF2">
    <property type="entry name" value="X-RAY REPAIR CROSS-COMPLEMENTING PROTEIN 6"/>
    <property type="match status" value="1"/>
</dbReference>
<evidence type="ECO:0000256" key="1">
    <source>
        <dbReference type="SAM" id="MobiDB-lite"/>
    </source>
</evidence>
<dbReference type="SUPFAM" id="SSF53300">
    <property type="entry name" value="vWA-like"/>
    <property type="match status" value="1"/>
</dbReference>
<feature type="region of interest" description="Disordered" evidence="1">
    <location>
        <begin position="77"/>
        <end position="102"/>
    </location>
</feature>
<protein>
    <recommendedName>
        <fullName evidence="2">Ku70/Ku80 N-terminal alpha/beta domain-containing protein</fullName>
    </recommendedName>
</protein>
<dbReference type="Proteomes" id="UP001266305">
    <property type="component" value="Unassembled WGS sequence"/>
</dbReference>
<sequence length="149" mass="16994">MSIQCIQSKIISSNRDLSAVVFCGTEEDRNPQGQKRFHELMGHGSDCSPSEVRWVCASLFSDVQFKMSHKRIMLLTNEDNPHSNDSAKPAGPKADISTGEDEDLRIHFEESSKLEDLLWKVRAKETRNTKSSQIYGSRQIILRKRKQKS</sequence>
<dbReference type="Gene3D" id="3.40.50.410">
    <property type="entry name" value="von Willebrand factor, type A domain"/>
    <property type="match status" value="1"/>
</dbReference>
<name>A0ABQ9TZ06_SAGOE</name>
<reference evidence="3 4" key="1">
    <citation type="submission" date="2023-05" db="EMBL/GenBank/DDBJ databases">
        <title>B98-5 Cell Line De Novo Hybrid Assembly: An Optical Mapping Approach.</title>
        <authorList>
            <person name="Kananen K."/>
            <person name="Auerbach J.A."/>
            <person name="Kautto E."/>
            <person name="Blachly J.S."/>
        </authorList>
    </citation>
    <scope>NUCLEOTIDE SEQUENCE [LARGE SCALE GENOMIC DNA]</scope>
    <source>
        <strain evidence="3">B95-8</strain>
        <tissue evidence="3">Cell line</tissue>
    </source>
</reference>
<feature type="domain" description="Ku70/Ku80 N-terminal alpha/beta" evidence="2">
    <location>
        <begin position="31"/>
        <end position="85"/>
    </location>
</feature>
<dbReference type="EMBL" id="JASSZA010000017">
    <property type="protein sequence ID" value="KAK2090046.1"/>
    <property type="molecule type" value="Genomic_DNA"/>
</dbReference>